<feature type="domain" description="Acetyl-CoA hydrolase/transferase C-terminal" evidence="4">
    <location>
        <begin position="257"/>
        <end position="408"/>
    </location>
</feature>
<dbReference type="SUPFAM" id="SSF100950">
    <property type="entry name" value="NagB/RpiA/CoA transferase-like"/>
    <property type="match status" value="2"/>
</dbReference>
<dbReference type="InterPro" id="IPR046433">
    <property type="entry name" value="ActCoA_hydro"/>
</dbReference>
<sequence length="417" mass="43553">MTRRIAPADIPGLLRPGMTVFAPGVGGESAAIVEALSQAPEACRGVHFAGVWLPGINRVDYAGLHADARSTAFFVGRELHASFAAGRIALMPLSYFEIYRYLRDVLPIDLAFVQVAPPDKDGRLSLGIAHDFTPAIMSKAKCTVVHINPRMPATCGTASLALEDADFIVEAESPLLADDPIVDPVWDAIARNVATLVRDGDTLELGIGRVQNVFSALTGARRLKIHSGAISAPLLALVENGAIESGPGAITAGMALGDARFYAFCSGSDAVRFAAVGETHAIATLARIPRFLAINSVVEVDLLGQANAEMVGARQVSGTGGIVDFMRGARLSPGGLGIVALPATSGEGGVSRIVAELAAGTAVSITRADIDIVVTEHGVADLRLKAIDARANALIGVAAPAYRDQLANAWDARRRRM</sequence>
<dbReference type="PANTHER" id="PTHR21432:SF20">
    <property type="entry name" value="ACETYL-COA HYDROLASE"/>
    <property type="match status" value="1"/>
</dbReference>
<protein>
    <submittedName>
        <fullName evidence="5">Acetyl-CoA hydrolase/transferase</fullName>
    </submittedName>
</protein>
<feature type="domain" description="Acetyl-CoA hydrolase/transferase N-terminal" evidence="3">
    <location>
        <begin position="69"/>
        <end position="172"/>
    </location>
</feature>
<dbReference type="InterPro" id="IPR038460">
    <property type="entry name" value="AcetylCoA_hyd_C_sf"/>
</dbReference>
<dbReference type="PANTHER" id="PTHR21432">
    <property type="entry name" value="ACETYL-COA HYDROLASE-RELATED"/>
    <property type="match status" value="1"/>
</dbReference>
<keyword evidence="5" id="KW-0378">Hydrolase</keyword>
<keyword evidence="2 5" id="KW-0808">Transferase</keyword>
<evidence type="ECO:0000259" key="3">
    <source>
        <dbReference type="Pfam" id="PF02550"/>
    </source>
</evidence>
<dbReference type="AlphaFoldDB" id="A0A380TAT2"/>
<dbReference type="Gene3D" id="3.40.1080.10">
    <property type="entry name" value="Glutaconate Coenzyme A-transferase"/>
    <property type="match status" value="1"/>
</dbReference>
<dbReference type="Gene3D" id="3.30.750.70">
    <property type="entry name" value="4-hydroxybutyrate coenzyme like domains"/>
    <property type="match status" value="1"/>
</dbReference>
<gene>
    <name evidence="5" type="ORF">DF3PB_1920003</name>
</gene>
<dbReference type="InterPro" id="IPR026888">
    <property type="entry name" value="AcetylCoA_hyd_C"/>
</dbReference>
<accession>A0A380TAT2</accession>
<dbReference type="GO" id="GO:0016787">
    <property type="term" value="F:hydrolase activity"/>
    <property type="evidence" value="ECO:0007669"/>
    <property type="project" value="UniProtKB-KW"/>
</dbReference>
<dbReference type="Gene3D" id="3.40.1080.20">
    <property type="entry name" value="Acetyl-CoA hydrolase/transferase C-terminal domain"/>
    <property type="match status" value="1"/>
</dbReference>
<evidence type="ECO:0000313" key="5">
    <source>
        <dbReference type="EMBL" id="SUS05388.1"/>
    </source>
</evidence>
<dbReference type="InterPro" id="IPR037171">
    <property type="entry name" value="NagB/RpiA_transferase-like"/>
</dbReference>
<dbReference type="Pfam" id="PF02550">
    <property type="entry name" value="AcetylCoA_hydro"/>
    <property type="match status" value="1"/>
</dbReference>
<dbReference type="GO" id="GO:0006083">
    <property type="term" value="P:acetate metabolic process"/>
    <property type="evidence" value="ECO:0007669"/>
    <property type="project" value="InterPro"/>
</dbReference>
<name>A0A380TAT2_9ZZZZ</name>
<evidence type="ECO:0000256" key="2">
    <source>
        <dbReference type="ARBA" id="ARBA00022679"/>
    </source>
</evidence>
<evidence type="ECO:0000256" key="1">
    <source>
        <dbReference type="ARBA" id="ARBA00009632"/>
    </source>
</evidence>
<comment type="similarity">
    <text evidence="1">Belongs to the acetyl-CoA hydrolase/transferase family.</text>
</comment>
<dbReference type="InterPro" id="IPR003702">
    <property type="entry name" value="ActCoA_hydro_N"/>
</dbReference>
<dbReference type="EMBL" id="UIDG01000104">
    <property type="protein sequence ID" value="SUS05388.1"/>
    <property type="molecule type" value="Genomic_DNA"/>
</dbReference>
<reference evidence="5" key="1">
    <citation type="submission" date="2018-07" db="EMBL/GenBank/DDBJ databases">
        <authorList>
            <person name="Quirk P.G."/>
            <person name="Krulwich T.A."/>
        </authorList>
    </citation>
    <scope>NUCLEOTIDE SEQUENCE</scope>
</reference>
<dbReference type="Pfam" id="PF13336">
    <property type="entry name" value="AcetylCoA_hyd_C"/>
    <property type="match status" value="1"/>
</dbReference>
<proteinExistence type="inferred from homology"/>
<organism evidence="5">
    <name type="scientific">metagenome</name>
    <dbReference type="NCBI Taxonomy" id="256318"/>
    <lineage>
        <taxon>unclassified sequences</taxon>
        <taxon>metagenomes</taxon>
    </lineage>
</organism>
<evidence type="ECO:0000259" key="4">
    <source>
        <dbReference type="Pfam" id="PF13336"/>
    </source>
</evidence>
<dbReference type="GO" id="GO:0008775">
    <property type="term" value="F:acetate CoA-transferase activity"/>
    <property type="evidence" value="ECO:0007669"/>
    <property type="project" value="InterPro"/>
</dbReference>